<comment type="caution">
    <text evidence="3">The sequence shown here is derived from an EMBL/GenBank/DDBJ whole genome shotgun (WGS) entry which is preliminary data.</text>
</comment>
<dbReference type="InterPro" id="IPR012373">
    <property type="entry name" value="Ferrdict_sens_TM"/>
</dbReference>
<keyword evidence="1" id="KW-0812">Transmembrane</keyword>
<dbReference type="OrthoDB" id="1099576at2"/>
<evidence type="ECO:0000313" key="3">
    <source>
        <dbReference type="EMBL" id="OEY96148.1"/>
    </source>
</evidence>
<reference evidence="3 4" key="1">
    <citation type="submission" date="2016-09" db="EMBL/GenBank/DDBJ databases">
        <authorList>
            <person name="Capua I."/>
            <person name="De Benedictis P."/>
            <person name="Joannis T."/>
            <person name="Lombin L.H."/>
            <person name="Cattoli G."/>
        </authorList>
    </citation>
    <scope>NUCLEOTIDE SEQUENCE [LARGE SCALE GENOMIC DNA]</scope>
    <source>
        <strain evidence="3 4">ANC 4671</strain>
    </source>
</reference>
<keyword evidence="4" id="KW-1185">Reference proteome</keyword>
<dbReference type="PANTHER" id="PTHR30273">
    <property type="entry name" value="PERIPLASMIC SIGNAL SENSOR AND SIGMA FACTOR ACTIVATOR FECR-RELATED"/>
    <property type="match status" value="1"/>
</dbReference>
<sequence>MNDNIEQQQEQLIEQAIALIVMLTADDAKTRWQAQQQLDEWKAQSPLHEKIVQDLQHSLNPIQQLSTQQPHKQLIQKVLNNELHHNQKRKKIKWGSTFAIVLVGSTLIYGYLSIYSPAYWIADVRSQQGQWQKQILSDGSEVILRSATAINLDFSQQQRVVELVQGEIYVNVAKDSHRPFIVKTPQGKIQALGTAFSVEKNPQRFTVLKMLHSSVQVETSHYLNRQKTTTAYPQTMQVDAGQAVKMYSNKILALPDIHLEQQQQKWRQHQIVSENLPLNMVLSELNQNYRGKIFYSQDLQDIRVNAVLPLDNTDEALALLAAAFPEIKIVRISPYLIYISKKTSKS</sequence>
<evidence type="ECO:0000313" key="4">
    <source>
        <dbReference type="Proteomes" id="UP000185895"/>
    </source>
</evidence>
<evidence type="ECO:0000259" key="2">
    <source>
        <dbReference type="Pfam" id="PF04773"/>
    </source>
</evidence>
<keyword evidence="1" id="KW-0472">Membrane</keyword>
<dbReference type="STRING" id="1262585.BJI46_12585"/>
<feature type="transmembrane region" description="Helical" evidence="1">
    <location>
        <begin position="98"/>
        <end position="120"/>
    </location>
</feature>
<dbReference type="GO" id="GO:0016989">
    <property type="term" value="F:sigma factor antagonist activity"/>
    <property type="evidence" value="ECO:0007669"/>
    <property type="project" value="TreeGrafter"/>
</dbReference>
<dbReference type="Proteomes" id="UP000185895">
    <property type="component" value="Unassembled WGS sequence"/>
</dbReference>
<dbReference type="InterPro" id="IPR006860">
    <property type="entry name" value="FecR"/>
</dbReference>
<dbReference type="Pfam" id="PF04773">
    <property type="entry name" value="FecR"/>
    <property type="match status" value="1"/>
</dbReference>
<keyword evidence="1" id="KW-1133">Transmembrane helix</keyword>
<feature type="domain" description="FecR protein" evidence="2">
    <location>
        <begin position="123"/>
        <end position="207"/>
    </location>
</feature>
<evidence type="ECO:0000256" key="1">
    <source>
        <dbReference type="SAM" id="Phobius"/>
    </source>
</evidence>
<protein>
    <recommendedName>
        <fullName evidence="2">FecR protein domain-containing protein</fullName>
    </recommendedName>
</protein>
<dbReference type="PANTHER" id="PTHR30273:SF2">
    <property type="entry name" value="PROTEIN FECR"/>
    <property type="match status" value="1"/>
</dbReference>
<organism evidence="3 4">
    <name type="scientific">Acinetobacter qingfengensis</name>
    <dbReference type="NCBI Taxonomy" id="1262585"/>
    <lineage>
        <taxon>Bacteria</taxon>
        <taxon>Pseudomonadati</taxon>
        <taxon>Pseudomonadota</taxon>
        <taxon>Gammaproteobacteria</taxon>
        <taxon>Moraxellales</taxon>
        <taxon>Moraxellaceae</taxon>
        <taxon>Acinetobacter</taxon>
    </lineage>
</organism>
<name>A0A1E7RA18_9GAMM</name>
<proteinExistence type="predicted"/>
<accession>A0A1E7RA18</accession>
<dbReference type="EMBL" id="MKKK01000022">
    <property type="protein sequence ID" value="OEY96148.1"/>
    <property type="molecule type" value="Genomic_DNA"/>
</dbReference>
<dbReference type="AlphaFoldDB" id="A0A1E7RA18"/>
<dbReference type="RefSeq" id="WP_070069810.1">
    <property type="nucleotide sequence ID" value="NZ_MKKK01000022.1"/>
</dbReference>
<gene>
    <name evidence="3" type="ORF">BJI46_12585</name>
</gene>
<dbReference type="PIRSF" id="PIRSF018266">
    <property type="entry name" value="FecR"/>
    <property type="match status" value="1"/>
</dbReference>
<dbReference type="Gene3D" id="2.60.120.1440">
    <property type="match status" value="1"/>
</dbReference>